<feature type="non-terminal residue" evidence="2">
    <location>
        <position position="405"/>
    </location>
</feature>
<evidence type="ECO:0000256" key="1">
    <source>
        <dbReference type="SAM" id="MobiDB-lite"/>
    </source>
</evidence>
<feature type="compositionally biased region" description="Basic and acidic residues" evidence="1">
    <location>
        <begin position="301"/>
        <end position="323"/>
    </location>
</feature>
<reference evidence="2" key="1">
    <citation type="submission" date="2015-12" db="EMBL/GenBank/DDBJ databases">
        <title>De novo transcriptome assembly of four potential Pierce s Disease insect vectors from Arizona vineyards.</title>
        <authorList>
            <person name="Tassone E.E."/>
        </authorList>
    </citation>
    <scope>NUCLEOTIDE SEQUENCE</scope>
</reference>
<accession>A0A1B6DAW7</accession>
<protein>
    <submittedName>
        <fullName evidence="2">Uncharacterized protein</fullName>
    </submittedName>
</protein>
<feature type="region of interest" description="Disordered" evidence="1">
    <location>
        <begin position="1"/>
        <end position="99"/>
    </location>
</feature>
<feature type="region of interest" description="Disordered" evidence="1">
    <location>
        <begin position="215"/>
        <end position="343"/>
    </location>
</feature>
<feature type="compositionally biased region" description="Acidic residues" evidence="1">
    <location>
        <begin position="247"/>
        <end position="256"/>
    </location>
</feature>
<evidence type="ECO:0000313" key="2">
    <source>
        <dbReference type="EMBL" id="JAS22745.1"/>
    </source>
</evidence>
<feature type="compositionally biased region" description="Basic and acidic residues" evidence="1">
    <location>
        <begin position="12"/>
        <end position="47"/>
    </location>
</feature>
<dbReference type="AlphaFoldDB" id="A0A1B6DAW7"/>
<gene>
    <name evidence="2" type="ORF">g.1791</name>
</gene>
<sequence>SEPLQDVTGKPCDVEVTKEPTNKLPTGHEKRETLFEADFPIKPERHVGAKTKPTTEPETQLGARPKTKLNTESAKNPITKSKSSGNVENISKSGVSGKSDDGKFLFETLKVYLKEEGKSETEKPALHVGGIDHNELLEKLRMHLDSIESFERTERQRQLRFSGVQFEGDHFQKMLLETLRRHYSKSTSREKVISDLLTDRKLLEKLHFDLRRARGFSSPRRGTGAGTGYSGYSPRWSPWGNDRETYKEEDEDEEEEKTSTSREDVTSPPPTIEIQEVVEKPDSYGTQTEPISAADMVSIEEEIKKQKQSKAEAEAQEVKEQQRTGHRRTSVTDNDDVSPSVSDTIKRYLRMARKKSLDSDKEKKFNTVNYDRNLRYIKSKGGEVAISDDDGFDKGIQTEESWVAA</sequence>
<organism evidence="2">
    <name type="scientific">Clastoptera arizonana</name>
    <name type="common">Arizona spittle bug</name>
    <dbReference type="NCBI Taxonomy" id="38151"/>
    <lineage>
        <taxon>Eukaryota</taxon>
        <taxon>Metazoa</taxon>
        <taxon>Ecdysozoa</taxon>
        <taxon>Arthropoda</taxon>
        <taxon>Hexapoda</taxon>
        <taxon>Insecta</taxon>
        <taxon>Pterygota</taxon>
        <taxon>Neoptera</taxon>
        <taxon>Paraneoptera</taxon>
        <taxon>Hemiptera</taxon>
        <taxon>Auchenorrhyncha</taxon>
        <taxon>Cercopoidea</taxon>
        <taxon>Clastopteridae</taxon>
        <taxon>Clastoptera</taxon>
    </lineage>
</organism>
<feature type="compositionally biased region" description="Polar residues" evidence="1">
    <location>
        <begin position="68"/>
        <end position="90"/>
    </location>
</feature>
<feature type="non-terminal residue" evidence="2">
    <location>
        <position position="1"/>
    </location>
</feature>
<dbReference type="EMBL" id="GEDC01014553">
    <property type="protein sequence ID" value="JAS22745.1"/>
    <property type="molecule type" value="Transcribed_RNA"/>
</dbReference>
<name>A0A1B6DAW7_9HEMI</name>
<proteinExistence type="predicted"/>